<dbReference type="Proteomes" id="UP000070412">
    <property type="component" value="Unassembled WGS sequence"/>
</dbReference>
<evidence type="ECO:0000256" key="1">
    <source>
        <dbReference type="SAM" id="Phobius"/>
    </source>
</evidence>
<keyword evidence="1" id="KW-0812">Transmembrane</keyword>
<reference evidence="3" key="3">
    <citation type="submission" date="2022-06" db="UniProtKB">
        <authorList>
            <consortium name="EnsemblMetazoa"/>
        </authorList>
    </citation>
    <scope>IDENTIFICATION</scope>
</reference>
<gene>
    <name evidence="2" type="ORF">SSS_3241</name>
</gene>
<dbReference type="AlphaFoldDB" id="A0A834R6H7"/>
<organism evidence="2">
    <name type="scientific">Sarcoptes scabiei</name>
    <name type="common">Itch mite</name>
    <name type="synonym">Acarus scabiei</name>
    <dbReference type="NCBI Taxonomy" id="52283"/>
    <lineage>
        <taxon>Eukaryota</taxon>
        <taxon>Metazoa</taxon>
        <taxon>Ecdysozoa</taxon>
        <taxon>Arthropoda</taxon>
        <taxon>Chelicerata</taxon>
        <taxon>Arachnida</taxon>
        <taxon>Acari</taxon>
        <taxon>Acariformes</taxon>
        <taxon>Sarcoptiformes</taxon>
        <taxon>Astigmata</taxon>
        <taxon>Psoroptidia</taxon>
        <taxon>Sarcoptoidea</taxon>
        <taxon>Sarcoptidae</taxon>
        <taxon>Sarcoptinae</taxon>
        <taxon>Sarcoptes</taxon>
    </lineage>
</organism>
<dbReference type="EnsemblMetazoa" id="SSS_3241s_mrna">
    <property type="protein sequence ID" value="KAF7490728.1"/>
    <property type="gene ID" value="SSS_3241"/>
</dbReference>
<sequence>MKTIHLFQILTVFLLILINSTISFSTYLNYVKFLRAKRFVDKRPKAPEPWKFEIGDQYHRNYAKNLLCSALSPPTTDFWCQQNCQFGNCPPSHCVCKKDTSLSVNRANRNRIERNRSPIGNKNSIDYESIN</sequence>
<name>A0A834R6H7_SARSC</name>
<reference evidence="4" key="1">
    <citation type="journal article" date="2020" name="PLoS Negl. Trop. Dis.">
        <title>High-quality nuclear genome for Sarcoptes scabiei-A critical resource for a neglected parasite.</title>
        <authorList>
            <person name="Korhonen P.K."/>
            <person name="Gasser R.B."/>
            <person name="Ma G."/>
            <person name="Wang T."/>
            <person name="Stroehlein A.J."/>
            <person name="Young N.D."/>
            <person name="Ang C.S."/>
            <person name="Fernando D.D."/>
            <person name="Lu H.C."/>
            <person name="Taylor S."/>
            <person name="Reynolds S.L."/>
            <person name="Mofiz E."/>
            <person name="Najaraj S.H."/>
            <person name="Gowda H."/>
            <person name="Madugundu A."/>
            <person name="Renuse S."/>
            <person name="Holt D."/>
            <person name="Pandey A."/>
            <person name="Papenfuss A.T."/>
            <person name="Fischer K."/>
        </authorList>
    </citation>
    <scope>NUCLEOTIDE SEQUENCE [LARGE SCALE GENOMIC DNA]</scope>
</reference>
<keyword evidence="4" id="KW-1185">Reference proteome</keyword>
<feature type="transmembrane region" description="Helical" evidence="1">
    <location>
        <begin position="6"/>
        <end position="28"/>
    </location>
</feature>
<protein>
    <submittedName>
        <fullName evidence="2 3">Uncharacterized protein</fullName>
    </submittedName>
</protein>
<proteinExistence type="predicted"/>
<evidence type="ECO:0000313" key="2">
    <source>
        <dbReference type="EMBL" id="KAF7490728.1"/>
    </source>
</evidence>
<evidence type="ECO:0000313" key="3">
    <source>
        <dbReference type="EnsemblMetazoa" id="KAF7490728.1"/>
    </source>
</evidence>
<dbReference type="EMBL" id="WVUK01000062">
    <property type="protein sequence ID" value="KAF7490728.1"/>
    <property type="molecule type" value="Genomic_DNA"/>
</dbReference>
<dbReference type="OrthoDB" id="64893at2759"/>
<reference evidence="2" key="2">
    <citation type="submission" date="2020-01" db="EMBL/GenBank/DDBJ databases">
        <authorList>
            <person name="Korhonen P.K.K."/>
            <person name="Guangxu M.G."/>
            <person name="Wang T.W."/>
            <person name="Stroehlein A.J.S."/>
            <person name="Young N.D."/>
            <person name="Ang C.-S.A."/>
            <person name="Fernando D.W.F."/>
            <person name="Lu H.L."/>
            <person name="Taylor S.T."/>
            <person name="Ehtesham M.E.M."/>
            <person name="Najaraj S.H.N."/>
            <person name="Harsha G.H.G."/>
            <person name="Madugundu A.M."/>
            <person name="Renuse S.R."/>
            <person name="Holt D.H."/>
            <person name="Pandey A.P."/>
            <person name="Papenfuss A.P."/>
            <person name="Gasser R.B.G."/>
            <person name="Fischer K.F."/>
        </authorList>
    </citation>
    <scope>NUCLEOTIDE SEQUENCE</scope>
    <source>
        <strain evidence="2">SSS_KF_BRIS2020</strain>
    </source>
</reference>
<evidence type="ECO:0000313" key="4">
    <source>
        <dbReference type="Proteomes" id="UP000070412"/>
    </source>
</evidence>
<keyword evidence="1" id="KW-1133">Transmembrane helix</keyword>
<accession>A0A834R6H7</accession>
<keyword evidence="1" id="KW-0472">Membrane</keyword>